<feature type="signal peptide" evidence="1">
    <location>
        <begin position="1"/>
        <end position="21"/>
    </location>
</feature>
<evidence type="ECO:0000313" key="4">
    <source>
        <dbReference type="Proteomes" id="UP001449225"/>
    </source>
</evidence>
<dbReference type="Proteomes" id="UP001449225">
    <property type="component" value="Unassembled WGS sequence"/>
</dbReference>
<evidence type="ECO:0000259" key="2">
    <source>
        <dbReference type="PROSITE" id="PS50222"/>
    </source>
</evidence>
<feature type="domain" description="EF-hand" evidence="2">
    <location>
        <begin position="62"/>
        <end position="97"/>
    </location>
</feature>
<accession>A0ABU9TRS9</accession>
<dbReference type="InterPro" id="IPR011992">
    <property type="entry name" value="EF-hand-dom_pair"/>
</dbReference>
<dbReference type="Pfam" id="PF13202">
    <property type="entry name" value="EF-hand_5"/>
    <property type="match status" value="2"/>
</dbReference>
<dbReference type="EMBL" id="JBBMRA010000006">
    <property type="protein sequence ID" value="MEM5536432.1"/>
    <property type="molecule type" value="Genomic_DNA"/>
</dbReference>
<sequence length="109" mass="11855">MKITTWALASLLTISSSIVVADTLIATDAQPDVMTNEQPKTPSIFEKLDENKDGKVSPQEAQVSPALVKGFDKIDTNRDGFLSPDEFSQLQVNATPTRTYIVMASLQAL</sequence>
<dbReference type="RefSeq" id="WP_067982369.1">
    <property type="nucleotide sequence ID" value="NZ_CAXBCE010000001.1"/>
</dbReference>
<organism evidence="3 4">
    <name type="scientific">Neptuniibacter pectenicola</name>
    <dbReference type="NCBI Taxonomy" id="1806669"/>
    <lineage>
        <taxon>Bacteria</taxon>
        <taxon>Pseudomonadati</taxon>
        <taxon>Pseudomonadota</taxon>
        <taxon>Gammaproteobacteria</taxon>
        <taxon>Oceanospirillales</taxon>
        <taxon>Oceanospirillaceae</taxon>
        <taxon>Neptuniibacter</taxon>
    </lineage>
</organism>
<evidence type="ECO:0000256" key="1">
    <source>
        <dbReference type="SAM" id="SignalP"/>
    </source>
</evidence>
<protein>
    <recommendedName>
        <fullName evidence="2">EF-hand domain-containing protein</fullName>
    </recommendedName>
</protein>
<proteinExistence type="predicted"/>
<gene>
    <name evidence="3" type="ORF">WNY58_08520</name>
</gene>
<dbReference type="Gene3D" id="1.10.238.10">
    <property type="entry name" value="EF-hand"/>
    <property type="match status" value="1"/>
</dbReference>
<dbReference type="PROSITE" id="PS50222">
    <property type="entry name" value="EF_HAND_2"/>
    <property type="match status" value="1"/>
</dbReference>
<dbReference type="PROSITE" id="PS00018">
    <property type="entry name" value="EF_HAND_1"/>
    <property type="match status" value="1"/>
</dbReference>
<name>A0ABU9TRS9_9GAMM</name>
<dbReference type="InterPro" id="IPR018247">
    <property type="entry name" value="EF_Hand_1_Ca_BS"/>
</dbReference>
<dbReference type="SUPFAM" id="SSF47473">
    <property type="entry name" value="EF-hand"/>
    <property type="match status" value="1"/>
</dbReference>
<dbReference type="InterPro" id="IPR002048">
    <property type="entry name" value="EF_hand_dom"/>
</dbReference>
<evidence type="ECO:0000313" key="3">
    <source>
        <dbReference type="EMBL" id="MEM5536432.1"/>
    </source>
</evidence>
<keyword evidence="4" id="KW-1185">Reference proteome</keyword>
<feature type="chain" id="PRO_5045334431" description="EF-hand domain-containing protein" evidence="1">
    <location>
        <begin position="22"/>
        <end position="109"/>
    </location>
</feature>
<keyword evidence="1" id="KW-0732">Signal</keyword>
<reference evidence="3 4" key="1">
    <citation type="submission" date="2024-03" db="EMBL/GenBank/DDBJ databases">
        <title>Community enrichment and isolation of bacterial strains for fucoidan degradation.</title>
        <authorList>
            <person name="Sichert A."/>
        </authorList>
    </citation>
    <scope>NUCLEOTIDE SEQUENCE [LARGE SCALE GENOMIC DNA]</scope>
    <source>
        <strain evidence="3 4">AS76</strain>
    </source>
</reference>
<comment type="caution">
    <text evidence="3">The sequence shown here is derived from an EMBL/GenBank/DDBJ whole genome shotgun (WGS) entry which is preliminary data.</text>
</comment>